<dbReference type="EMBL" id="JAVLUS010000008">
    <property type="protein sequence ID" value="MDS1114334.1"/>
    <property type="molecule type" value="Genomic_DNA"/>
</dbReference>
<dbReference type="InterPro" id="IPR032710">
    <property type="entry name" value="NTF2-like_dom_sf"/>
</dbReference>
<gene>
    <name evidence="1" type="ORF">RD149_11215</name>
</gene>
<comment type="caution">
    <text evidence="1">The sequence shown here is derived from an EMBL/GenBank/DDBJ whole genome shotgun (WGS) entry which is preliminary data.</text>
</comment>
<evidence type="ECO:0000313" key="2">
    <source>
        <dbReference type="Proteomes" id="UP001265083"/>
    </source>
</evidence>
<protein>
    <submittedName>
        <fullName evidence="1">Nuclear transport factor 2 family protein</fullName>
    </submittedName>
</protein>
<accession>A0ABU2GTQ9</accession>
<dbReference type="Gene3D" id="3.10.450.50">
    <property type="match status" value="1"/>
</dbReference>
<dbReference type="RefSeq" id="WP_310950495.1">
    <property type="nucleotide sequence ID" value="NZ_JAVLUS010000008.1"/>
</dbReference>
<name>A0ABU2GTQ9_9ACTN</name>
<proteinExistence type="predicted"/>
<keyword evidence="2" id="KW-1185">Reference proteome</keyword>
<evidence type="ECO:0000313" key="1">
    <source>
        <dbReference type="EMBL" id="MDS1114334.1"/>
    </source>
</evidence>
<organism evidence="1 2">
    <name type="scientific">Gordonia westfalica</name>
    <dbReference type="NCBI Taxonomy" id="158898"/>
    <lineage>
        <taxon>Bacteria</taxon>
        <taxon>Bacillati</taxon>
        <taxon>Actinomycetota</taxon>
        <taxon>Actinomycetes</taxon>
        <taxon>Mycobacteriales</taxon>
        <taxon>Gordoniaceae</taxon>
        <taxon>Gordonia</taxon>
    </lineage>
</organism>
<reference evidence="1 2" key="1">
    <citation type="submission" date="2023-08" db="EMBL/GenBank/DDBJ databases">
        <title>Bioegradation of LLDPE and BLDPE plastic by marine bacteria from coast plastic debris.</title>
        <authorList>
            <person name="Rong Z."/>
        </authorList>
    </citation>
    <scope>NUCLEOTIDE SEQUENCE [LARGE SCALE GENOMIC DNA]</scope>
    <source>
        <strain evidence="1 2">Z-2</strain>
    </source>
</reference>
<dbReference type="Proteomes" id="UP001265083">
    <property type="component" value="Unassembled WGS sequence"/>
</dbReference>
<dbReference type="SUPFAM" id="SSF54427">
    <property type="entry name" value="NTF2-like"/>
    <property type="match status" value="1"/>
</dbReference>
<sequence length="118" mass="12706">MSDTPIAGCPDAVHAFMRLAIGDDRAAAAALFTENATVTDDGRDHVGIAAVRTWLDREASEYTYTTTVVSASSPSAGEASVTARLEGDFPGGLVDLDYRFDLDEQRRLTRLVIEPTRS</sequence>